<organism evidence="1 2">
    <name type="scientific">Cryptosporidium andersoni</name>
    <dbReference type="NCBI Taxonomy" id="117008"/>
    <lineage>
        <taxon>Eukaryota</taxon>
        <taxon>Sar</taxon>
        <taxon>Alveolata</taxon>
        <taxon>Apicomplexa</taxon>
        <taxon>Conoidasida</taxon>
        <taxon>Coccidia</taxon>
        <taxon>Eucoccidiorida</taxon>
        <taxon>Eimeriorina</taxon>
        <taxon>Cryptosporidiidae</taxon>
        <taxon>Cryptosporidium</taxon>
    </lineage>
</organism>
<dbReference type="EMBL" id="LRBS01000057">
    <property type="protein sequence ID" value="OII76570.1"/>
    <property type="molecule type" value="Genomic_DNA"/>
</dbReference>
<dbReference type="Proteomes" id="UP000186804">
    <property type="component" value="Unassembled WGS sequence"/>
</dbReference>
<dbReference type="GO" id="GO:0003676">
    <property type="term" value="F:nucleic acid binding"/>
    <property type="evidence" value="ECO:0007669"/>
    <property type="project" value="InterPro"/>
</dbReference>
<comment type="caution">
    <text evidence="1">The sequence shown here is derived from an EMBL/GenBank/DDBJ whole genome shotgun (WGS) entry which is preliminary data.</text>
</comment>
<dbReference type="SUPFAM" id="SSF54928">
    <property type="entry name" value="RNA-binding domain, RBD"/>
    <property type="match status" value="1"/>
</dbReference>
<name>A0A1J4MQP5_9CRYT</name>
<sequence length="142" mass="16805">MDDPLALPRNEDPQDYYIDSHVLATTERNLYPIEMKNKWVIITGFSRHLISIMRPHLEIEIGPIDKWINHHCENEVSSYYVCFRNEKLALKALQYNKEKINGINLTVTPCYDHILKNIEVISENQIPPPEYFRHSKIPLKLY</sequence>
<dbReference type="RefSeq" id="XP_067068416.1">
    <property type="nucleotide sequence ID" value="XM_067210341.1"/>
</dbReference>
<protein>
    <recommendedName>
        <fullName evidence="3">RRM Nup35-type domain-containing protein</fullName>
    </recommendedName>
</protein>
<evidence type="ECO:0000313" key="2">
    <source>
        <dbReference type="Proteomes" id="UP000186804"/>
    </source>
</evidence>
<dbReference type="VEuPathDB" id="CryptoDB:cand_000910"/>
<keyword evidence="2" id="KW-1185">Reference proteome</keyword>
<evidence type="ECO:0000313" key="1">
    <source>
        <dbReference type="EMBL" id="OII76570.1"/>
    </source>
</evidence>
<gene>
    <name evidence="1" type="ORF">cand_000910</name>
</gene>
<dbReference type="AlphaFoldDB" id="A0A1J4MQP5"/>
<dbReference type="Pfam" id="PF14605">
    <property type="entry name" value="Nup35_RRM_2"/>
    <property type="match status" value="1"/>
</dbReference>
<accession>A0A1J4MQP5</accession>
<dbReference type="OrthoDB" id="342599at2759"/>
<proteinExistence type="predicted"/>
<dbReference type="InterPro" id="IPR035979">
    <property type="entry name" value="RBD_domain_sf"/>
</dbReference>
<dbReference type="GeneID" id="92364276"/>
<evidence type="ECO:0008006" key="3">
    <source>
        <dbReference type="Google" id="ProtNLM"/>
    </source>
</evidence>
<reference evidence="1 2" key="1">
    <citation type="submission" date="2016-10" db="EMBL/GenBank/DDBJ databases">
        <title>Reductive evolution of mitochondrial metabolism and differential evolution of invasion-related proteins in Cryptosporidium.</title>
        <authorList>
            <person name="Liu S."/>
            <person name="Roellig D.M."/>
            <person name="Guo Y."/>
            <person name="Li N."/>
            <person name="Frace M.A."/>
            <person name="Tang K."/>
            <person name="Zhang L."/>
            <person name="Feng Y."/>
            <person name="Xiao L."/>
        </authorList>
    </citation>
    <scope>NUCLEOTIDE SEQUENCE [LARGE SCALE GENOMIC DNA]</scope>
    <source>
        <strain evidence="1">30847</strain>
    </source>
</reference>